<feature type="compositionally biased region" description="Acidic residues" evidence="1">
    <location>
        <begin position="262"/>
        <end position="271"/>
    </location>
</feature>
<organism evidence="4 5">
    <name type="scientific">Melipona quadrifasciata</name>
    <dbReference type="NCBI Taxonomy" id="166423"/>
    <lineage>
        <taxon>Eukaryota</taxon>
        <taxon>Metazoa</taxon>
        <taxon>Ecdysozoa</taxon>
        <taxon>Arthropoda</taxon>
        <taxon>Hexapoda</taxon>
        <taxon>Insecta</taxon>
        <taxon>Pterygota</taxon>
        <taxon>Neoptera</taxon>
        <taxon>Endopterygota</taxon>
        <taxon>Hymenoptera</taxon>
        <taxon>Apocrita</taxon>
        <taxon>Aculeata</taxon>
        <taxon>Apoidea</taxon>
        <taxon>Anthophila</taxon>
        <taxon>Apidae</taxon>
        <taxon>Melipona</taxon>
    </lineage>
</organism>
<feature type="chain" id="PRO_5005831130" evidence="3">
    <location>
        <begin position="24"/>
        <end position="384"/>
    </location>
</feature>
<proteinExistence type="predicted"/>
<feature type="transmembrane region" description="Helical" evidence="2">
    <location>
        <begin position="84"/>
        <end position="105"/>
    </location>
</feature>
<dbReference type="OrthoDB" id="6624538at2759"/>
<keyword evidence="5" id="KW-1185">Reference proteome</keyword>
<evidence type="ECO:0000313" key="4">
    <source>
        <dbReference type="EMBL" id="KOX79149.1"/>
    </source>
</evidence>
<protein>
    <submittedName>
        <fullName evidence="4">Uncharacterized protein</fullName>
    </submittedName>
</protein>
<feature type="transmembrane region" description="Helical" evidence="2">
    <location>
        <begin position="290"/>
        <end position="308"/>
    </location>
</feature>
<keyword evidence="2" id="KW-0472">Membrane</keyword>
<gene>
    <name evidence="4" type="ORF">WN51_07151</name>
</gene>
<name>A0A0M9AAF2_9HYME</name>
<keyword evidence="2" id="KW-1133">Transmembrane helix</keyword>
<dbReference type="Pfam" id="PF07898">
    <property type="entry name" value="DUF1676"/>
    <property type="match status" value="1"/>
</dbReference>
<accession>A0A0M9AAF2</accession>
<evidence type="ECO:0000256" key="2">
    <source>
        <dbReference type="SAM" id="Phobius"/>
    </source>
</evidence>
<evidence type="ECO:0000256" key="3">
    <source>
        <dbReference type="SAM" id="SignalP"/>
    </source>
</evidence>
<dbReference type="InterPro" id="IPR012464">
    <property type="entry name" value="DUF1676"/>
</dbReference>
<evidence type="ECO:0000313" key="5">
    <source>
        <dbReference type="Proteomes" id="UP000053105"/>
    </source>
</evidence>
<keyword evidence="2" id="KW-0812">Transmembrane</keyword>
<feature type="signal peptide" evidence="3">
    <location>
        <begin position="1"/>
        <end position="23"/>
    </location>
</feature>
<sequence length="384" mass="43659">MNGLDAIFWCSCVVVVFQTLARAEDVASKSNDSLRIDVTRGIALYVGDDEASVTLSLSSLFERNGVEQRSARKLKFDKDTLKRIGMAMMMAPVMWQLAGLPGALASIKLNLLRSIIVGKIALAVMLFNALRNSQKTEVVLVHKPEYHEHYYHTYHKPEDDYEGWDKRRDVETSRKPPFRMTYFELGDVTETKDEDESYLNCLLRDNTVGCLRTRLGKSLDEIEVRVTGKDSETPMSAVIEQAGNFVAEVIDDVQNPGRSDEVAETADAGEQEEGRGKKLGKKKKKQLQRLLGLAMLFKAKLSLLLQLISTHFQLKFFFIAIITLVLNVVKFWLDLKKSHPAKVIYYEHAQHQHHYDHDDYDHSWARSTNDSPQDLAYSAYAPKN</sequence>
<feature type="transmembrane region" description="Helical" evidence="2">
    <location>
        <begin position="111"/>
        <end position="130"/>
    </location>
</feature>
<dbReference type="GO" id="GO:0016020">
    <property type="term" value="C:membrane"/>
    <property type="evidence" value="ECO:0007669"/>
    <property type="project" value="TreeGrafter"/>
</dbReference>
<dbReference type="Proteomes" id="UP000053105">
    <property type="component" value="Unassembled WGS sequence"/>
</dbReference>
<dbReference type="PANTHER" id="PTHR21879">
    <property type="entry name" value="FI03362P-RELATED-RELATED"/>
    <property type="match status" value="1"/>
</dbReference>
<keyword evidence="3" id="KW-0732">Signal</keyword>
<feature type="transmembrane region" description="Helical" evidence="2">
    <location>
        <begin position="314"/>
        <end position="333"/>
    </location>
</feature>
<dbReference type="PANTHER" id="PTHR21879:SF1">
    <property type="entry name" value="FI01546P"/>
    <property type="match status" value="1"/>
</dbReference>
<reference evidence="4 5" key="1">
    <citation type="submission" date="2015-07" db="EMBL/GenBank/DDBJ databases">
        <title>The genome of Melipona quadrifasciata.</title>
        <authorList>
            <person name="Pan H."/>
            <person name="Kapheim K."/>
        </authorList>
    </citation>
    <scope>NUCLEOTIDE SEQUENCE [LARGE SCALE GENOMIC DNA]</scope>
    <source>
        <strain evidence="4">0111107301</strain>
        <tissue evidence="4">Whole body</tissue>
    </source>
</reference>
<feature type="region of interest" description="Disordered" evidence="1">
    <location>
        <begin position="257"/>
        <end position="281"/>
    </location>
</feature>
<evidence type="ECO:0000256" key="1">
    <source>
        <dbReference type="SAM" id="MobiDB-lite"/>
    </source>
</evidence>
<dbReference type="EMBL" id="KQ435714">
    <property type="protein sequence ID" value="KOX79149.1"/>
    <property type="molecule type" value="Genomic_DNA"/>
</dbReference>
<dbReference type="AlphaFoldDB" id="A0A0M9AAF2"/>